<dbReference type="AlphaFoldDB" id="A0A2Z7CDY4"/>
<dbReference type="EMBL" id="KQ996480">
    <property type="protein sequence ID" value="KZV44885.1"/>
    <property type="molecule type" value="Genomic_DNA"/>
</dbReference>
<sequence length="96" mass="10645">MTSALLIGRNRESATMTSACLLEEAMSSKDDVNSRLQYIQQSTRSARAISAMMTSAVMSSRSAVDKKRKSYINNDDVSSDVITISSRQEAQELYQQ</sequence>
<evidence type="ECO:0000313" key="1">
    <source>
        <dbReference type="EMBL" id="KZV44885.1"/>
    </source>
</evidence>
<keyword evidence="2" id="KW-1185">Reference proteome</keyword>
<organism evidence="1 2">
    <name type="scientific">Dorcoceras hygrometricum</name>
    <dbReference type="NCBI Taxonomy" id="472368"/>
    <lineage>
        <taxon>Eukaryota</taxon>
        <taxon>Viridiplantae</taxon>
        <taxon>Streptophyta</taxon>
        <taxon>Embryophyta</taxon>
        <taxon>Tracheophyta</taxon>
        <taxon>Spermatophyta</taxon>
        <taxon>Magnoliopsida</taxon>
        <taxon>eudicotyledons</taxon>
        <taxon>Gunneridae</taxon>
        <taxon>Pentapetalae</taxon>
        <taxon>asterids</taxon>
        <taxon>lamiids</taxon>
        <taxon>Lamiales</taxon>
        <taxon>Gesneriaceae</taxon>
        <taxon>Didymocarpoideae</taxon>
        <taxon>Trichosporeae</taxon>
        <taxon>Loxocarpinae</taxon>
        <taxon>Dorcoceras</taxon>
    </lineage>
</organism>
<reference evidence="1 2" key="1">
    <citation type="journal article" date="2015" name="Proc. Natl. Acad. Sci. U.S.A.">
        <title>The resurrection genome of Boea hygrometrica: A blueprint for survival of dehydration.</title>
        <authorList>
            <person name="Xiao L."/>
            <person name="Yang G."/>
            <person name="Zhang L."/>
            <person name="Yang X."/>
            <person name="Zhao S."/>
            <person name="Ji Z."/>
            <person name="Zhou Q."/>
            <person name="Hu M."/>
            <person name="Wang Y."/>
            <person name="Chen M."/>
            <person name="Xu Y."/>
            <person name="Jin H."/>
            <person name="Xiao X."/>
            <person name="Hu G."/>
            <person name="Bao F."/>
            <person name="Hu Y."/>
            <person name="Wan P."/>
            <person name="Li L."/>
            <person name="Deng X."/>
            <person name="Kuang T."/>
            <person name="Xiang C."/>
            <person name="Zhu J.K."/>
            <person name="Oliver M.J."/>
            <person name="He Y."/>
        </authorList>
    </citation>
    <scope>NUCLEOTIDE SEQUENCE [LARGE SCALE GENOMIC DNA]</scope>
    <source>
        <strain evidence="2">cv. XS01</strain>
    </source>
</reference>
<protein>
    <submittedName>
        <fullName evidence="1">Uncharacterized protein</fullName>
    </submittedName>
</protein>
<name>A0A2Z7CDY4_9LAMI</name>
<evidence type="ECO:0000313" key="2">
    <source>
        <dbReference type="Proteomes" id="UP000250235"/>
    </source>
</evidence>
<accession>A0A2Z7CDY4</accession>
<gene>
    <name evidence="1" type="ORF">F511_34844</name>
</gene>
<dbReference type="Proteomes" id="UP000250235">
    <property type="component" value="Unassembled WGS sequence"/>
</dbReference>
<proteinExistence type="predicted"/>